<dbReference type="AlphaFoldDB" id="A0A7X2IYQ1"/>
<dbReference type="EMBL" id="WKKI01000011">
    <property type="protein sequence ID" value="MRX72116.1"/>
    <property type="molecule type" value="Genomic_DNA"/>
</dbReference>
<reference evidence="1 2" key="1">
    <citation type="submission" date="2019-11" db="EMBL/GenBank/DDBJ databases">
        <title>Bacillus lacus genome.</title>
        <authorList>
            <person name="Allen C.J."/>
            <person name="Newman J.D."/>
        </authorList>
    </citation>
    <scope>NUCLEOTIDE SEQUENCE [LARGE SCALE GENOMIC DNA]</scope>
    <source>
        <strain evidence="1 2">KCTC 33946</strain>
    </source>
</reference>
<organism evidence="1 2">
    <name type="scientific">Metabacillus lacus</name>
    <dbReference type="NCBI Taxonomy" id="1983721"/>
    <lineage>
        <taxon>Bacteria</taxon>
        <taxon>Bacillati</taxon>
        <taxon>Bacillota</taxon>
        <taxon>Bacilli</taxon>
        <taxon>Bacillales</taxon>
        <taxon>Bacillaceae</taxon>
        <taxon>Metabacillus</taxon>
    </lineage>
</organism>
<dbReference type="OrthoDB" id="2467757at2"/>
<comment type="caution">
    <text evidence="1">The sequence shown here is derived from an EMBL/GenBank/DDBJ whole genome shotgun (WGS) entry which is preliminary data.</text>
</comment>
<accession>A0A7X2IYQ1</accession>
<dbReference type="Proteomes" id="UP000448867">
    <property type="component" value="Unassembled WGS sequence"/>
</dbReference>
<protein>
    <submittedName>
        <fullName evidence="1">Uncharacterized protein</fullName>
    </submittedName>
</protein>
<gene>
    <name evidence="1" type="ORF">GJU40_08070</name>
</gene>
<evidence type="ECO:0000313" key="1">
    <source>
        <dbReference type="EMBL" id="MRX72116.1"/>
    </source>
</evidence>
<proteinExistence type="predicted"/>
<keyword evidence="2" id="KW-1185">Reference proteome</keyword>
<dbReference type="RefSeq" id="WP_154307249.1">
    <property type="nucleotide sequence ID" value="NZ_WKKI01000011.1"/>
</dbReference>
<sequence>MLRIKGDNGRIRWFSFNHFHVNGEKGDEVTDEPNQTNWIEISMTMSDESKRWCILYTPERLKNLLQQEHVHPKGLHIKHMIIVKSYKKKMWKVFCKILTIETN</sequence>
<name>A0A7X2IYQ1_9BACI</name>
<evidence type="ECO:0000313" key="2">
    <source>
        <dbReference type="Proteomes" id="UP000448867"/>
    </source>
</evidence>